<evidence type="ECO:0000256" key="2">
    <source>
        <dbReference type="ARBA" id="ARBA00004746"/>
    </source>
</evidence>
<dbReference type="AlphaFoldDB" id="A0A2I5HRP2"/>
<dbReference type="EC" id="2.3.1.47" evidence="5"/>
<dbReference type="GO" id="GO:0008710">
    <property type="term" value="F:8-amino-7-oxononanoate synthase activity"/>
    <property type="evidence" value="ECO:0007669"/>
    <property type="project" value="UniProtKB-EC"/>
</dbReference>
<proteinExistence type="inferred from homology"/>
<dbReference type="Gene3D" id="3.40.640.10">
    <property type="entry name" value="Type I PLP-dependent aspartate aminotransferase-like (Major domain)"/>
    <property type="match status" value="1"/>
</dbReference>
<dbReference type="InterPro" id="IPR015421">
    <property type="entry name" value="PyrdxlP-dep_Trfase_major"/>
</dbReference>
<dbReference type="InterPro" id="IPR015422">
    <property type="entry name" value="PyrdxlP-dep_Trfase_small"/>
</dbReference>
<comment type="catalytic activity">
    <reaction evidence="11">
        <text>6-carboxyhexanoyl-[ACP] + L-alanine + H(+) = (8S)-8-amino-7-oxononanoate + holo-[ACP] + CO2</text>
        <dbReference type="Rhea" id="RHEA:42288"/>
        <dbReference type="Rhea" id="RHEA-COMP:9685"/>
        <dbReference type="Rhea" id="RHEA-COMP:9955"/>
        <dbReference type="ChEBI" id="CHEBI:15378"/>
        <dbReference type="ChEBI" id="CHEBI:16526"/>
        <dbReference type="ChEBI" id="CHEBI:57972"/>
        <dbReference type="ChEBI" id="CHEBI:64479"/>
        <dbReference type="ChEBI" id="CHEBI:78846"/>
        <dbReference type="ChEBI" id="CHEBI:149468"/>
        <dbReference type="EC" id="2.3.1.47"/>
    </reaction>
</comment>
<name>A0A2I5HRP2_FAUOS</name>
<dbReference type="PANTHER" id="PTHR13693:SF100">
    <property type="entry name" value="8-AMINO-7-OXONONANOATE SYNTHASE"/>
    <property type="match status" value="1"/>
</dbReference>
<dbReference type="InterPro" id="IPR015424">
    <property type="entry name" value="PyrdxlP-dep_Trfase"/>
</dbReference>
<dbReference type="GO" id="GO:0030170">
    <property type="term" value="F:pyridoxal phosphate binding"/>
    <property type="evidence" value="ECO:0007669"/>
    <property type="project" value="InterPro"/>
</dbReference>
<evidence type="ECO:0000313" key="15">
    <source>
        <dbReference type="Proteomes" id="UP000229340"/>
    </source>
</evidence>
<dbReference type="Proteomes" id="UP000229340">
    <property type="component" value="Chromosome"/>
</dbReference>
<evidence type="ECO:0000256" key="11">
    <source>
        <dbReference type="ARBA" id="ARBA00047715"/>
    </source>
</evidence>
<dbReference type="RefSeq" id="WP_100270576.1">
    <property type="nucleotide sequence ID" value="NZ_CP024443.1"/>
</dbReference>
<dbReference type="InterPro" id="IPR050087">
    <property type="entry name" value="AON_synthase_class-II"/>
</dbReference>
<dbReference type="Gene3D" id="3.90.1150.10">
    <property type="entry name" value="Aspartate Aminotransferase, domain 1"/>
    <property type="match status" value="1"/>
</dbReference>
<comment type="cofactor">
    <cofactor evidence="1 12">
        <name>pyridoxal 5'-phosphate</name>
        <dbReference type="ChEBI" id="CHEBI:597326"/>
    </cofactor>
</comment>
<evidence type="ECO:0000256" key="6">
    <source>
        <dbReference type="ARBA" id="ARBA00022679"/>
    </source>
</evidence>
<comment type="subunit">
    <text evidence="4">Homodimer.</text>
</comment>
<keyword evidence="8 12" id="KW-0663">Pyridoxal phosphate</keyword>
<keyword evidence="7" id="KW-0093">Biotin biosynthesis</keyword>
<dbReference type="PANTHER" id="PTHR13693">
    <property type="entry name" value="CLASS II AMINOTRANSFERASE/8-AMINO-7-OXONONANOATE SYNTHASE"/>
    <property type="match status" value="1"/>
</dbReference>
<evidence type="ECO:0000256" key="4">
    <source>
        <dbReference type="ARBA" id="ARBA00011738"/>
    </source>
</evidence>
<dbReference type="Pfam" id="PF00155">
    <property type="entry name" value="Aminotran_1_2"/>
    <property type="match status" value="1"/>
</dbReference>
<evidence type="ECO:0000256" key="1">
    <source>
        <dbReference type="ARBA" id="ARBA00001933"/>
    </source>
</evidence>
<evidence type="ECO:0000256" key="12">
    <source>
        <dbReference type="RuleBase" id="RU003693"/>
    </source>
</evidence>
<gene>
    <name evidence="14" type="ORF">NP7_12610</name>
</gene>
<evidence type="ECO:0000256" key="3">
    <source>
        <dbReference type="ARBA" id="ARBA00010008"/>
    </source>
</evidence>
<evidence type="ECO:0000259" key="13">
    <source>
        <dbReference type="Pfam" id="PF00155"/>
    </source>
</evidence>
<evidence type="ECO:0000256" key="5">
    <source>
        <dbReference type="ARBA" id="ARBA00013187"/>
    </source>
</evidence>
<feature type="domain" description="Aminotransferase class I/classII large" evidence="13">
    <location>
        <begin position="71"/>
        <end position="407"/>
    </location>
</feature>
<organism evidence="14 15">
    <name type="scientific">Faucicola osloensis</name>
    <name type="common">Moraxella osloensis</name>
    <dbReference type="NCBI Taxonomy" id="34062"/>
    <lineage>
        <taxon>Bacteria</taxon>
        <taxon>Pseudomonadati</taxon>
        <taxon>Pseudomonadota</taxon>
        <taxon>Gammaproteobacteria</taxon>
        <taxon>Moraxellales</taxon>
        <taxon>Moraxellaceae</taxon>
        <taxon>Faucicola</taxon>
    </lineage>
</organism>
<dbReference type="SUPFAM" id="SSF53383">
    <property type="entry name" value="PLP-dependent transferases"/>
    <property type="match status" value="1"/>
</dbReference>
<dbReference type="InterPro" id="IPR004839">
    <property type="entry name" value="Aminotransferase_I/II_large"/>
</dbReference>
<dbReference type="EMBL" id="CP024443">
    <property type="protein sequence ID" value="ATW71170.1"/>
    <property type="molecule type" value="Genomic_DNA"/>
</dbReference>
<dbReference type="STRING" id="34062.AXE82_05475"/>
<dbReference type="InterPro" id="IPR001917">
    <property type="entry name" value="Aminotrans_II_pyridoxalP_BS"/>
</dbReference>
<comment type="pathway">
    <text evidence="2">Cofactor biosynthesis; biotin biosynthesis.</text>
</comment>
<accession>A0A2I5HRP2</accession>
<protein>
    <recommendedName>
        <fullName evidence="5">8-amino-7-oxononanoate synthase</fullName>
        <ecNumber evidence="5">2.3.1.47</ecNumber>
    </recommendedName>
    <alternativeName>
        <fullName evidence="9">7-keto-8-amino-pelargonic acid synthase</fullName>
    </alternativeName>
    <alternativeName>
        <fullName evidence="10">8-amino-7-ketopelargonate synthase</fullName>
    </alternativeName>
</protein>
<sequence length="414" mass="45117">MVASGVWLSFNSPTNRRSGGFFLDALTEFNSMLVNFSLQSALDEQRQKDLYRQLIPISHGVTPTIDIDGKTYVNFASNDYLGLATDPQLIQAFSQAAKTIQQVGSGASHLITGHTLWHEQLDTTLAQATGYERALTFSTGYMANVGVIQALCGKDSVIFSDKLNHASIVDGAILSRAKIMRFGHRNYSQLEQLLSQSSAKQKLIVTDHIFSMDGTIADLAALHALATHYECALMVDDAHGFGLPYQAYKKAQPQADIYIGTFGKAIGTSGAFVAGSSQLIDYVTNFARSFIYTTAMPPVLASVTKTSIAMSHTDTLRSEQLLANIKQLSQGLLQQNWQVAIDNQIPTTAIIPVVIGNNDRTLQLANALKSRGFWVSAIRPPTVPVGTARLRFCVSARHSEQQISDLLAVMQTLK</sequence>
<evidence type="ECO:0000256" key="9">
    <source>
        <dbReference type="ARBA" id="ARBA00032610"/>
    </source>
</evidence>
<comment type="similarity">
    <text evidence="3">Belongs to the class-II pyridoxal-phosphate-dependent aminotransferase family. BioF subfamily.</text>
</comment>
<evidence type="ECO:0000313" key="14">
    <source>
        <dbReference type="EMBL" id="ATW71170.1"/>
    </source>
</evidence>
<evidence type="ECO:0000256" key="8">
    <source>
        <dbReference type="ARBA" id="ARBA00022898"/>
    </source>
</evidence>
<evidence type="ECO:0000256" key="7">
    <source>
        <dbReference type="ARBA" id="ARBA00022756"/>
    </source>
</evidence>
<evidence type="ECO:0000256" key="10">
    <source>
        <dbReference type="ARBA" id="ARBA00033381"/>
    </source>
</evidence>
<dbReference type="GO" id="GO:0009102">
    <property type="term" value="P:biotin biosynthetic process"/>
    <property type="evidence" value="ECO:0007669"/>
    <property type="project" value="UniProtKB-KW"/>
</dbReference>
<keyword evidence="6" id="KW-0808">Transferase</keyword>
<reference evidence="15" key="1">
    <citation type="submission" date="2017-11" db="EMBL/GenBank/DDBJ databases">
        <title>Complete genome sequence of Moraxella osloensis NP7 isolated from human skin.</title>
        <authorList>
            <person name="Lee K."/>
            <person name="Lim J.Y."/>
            <person name="Hwang I."/>
        </authorList>
    </citation>
    <scope>NUCLEOTIDE SEQUENCE [LARGE SCALE GENOMIC DNA]</scope>
    <source>
        <strain evidence="15">NP7</strain>
    </source>
</reference>
<dbReference type="PROSITE" id="PS00599">
    <property type="entry name" value="AA_TRANSFER_CLASS_2"/>
    <property type="match status" value="1"/>
</dbReference>